<dbReference type="EMBL" id="JAGFNK010000221">
    <property type="protein sequence ID" value="KAI9457415.1"/>
    <property type="molecule type" value="Genomic_DNA"/>
</dbReference>
<dbReference type="Proteomes" id="UP001207468">
    <property type="component" value="Unassembled WGS sequence"/>
</dbReference>
<organism evidence="1 2">
    <name type="scientific">Russula earlei</name>
    <dbReference type="NCBI Taxonomy" id="71964"/>
    <lineage>
        <taxon>Eukaryota</taxon>
        <taxon>Fungi</taxon>
        <taxon>Dikarya</taxon>
        <taxon>Basidiomycota</taxon>
        <taxon>Agaricomycotina</taxon>
        <taxon>Agaricomycetes</taxon>
        <taxon>Russulales</taxon>
        <taxon>Russulaceae</taxon>
        <taxon>Russula</taxon>
    </lineage>
</organism>
<sequence>MRPLLYLLALAATSGVTASRLPSYNYVGKTDDVASYLNSLVPVARSVLTTKIAGPAIGADPGVIITVIPEGEQDRIYWLRDACFAYYAFISELEIVGNSDVPLRGLVDDYVHALIRTQHVLNPSGSVSTGGLNEALFDVKIDKVTVDAWRIGSPAADGPPLRAIVLIKYAEWLLRPEQKNGTWVADVLWPAINLDLQWISAHWNESSWDLWWAPVWGGSYWTATMQHRRKTDDPGFDGIASLTFWNEEKGFMTETTITKVTPIGGRSGIGAAPLTVAVQNFDPTLGCDPKTFQPCSDRALSSLKVVGDAFRKIFPIDQTLPPDQFPYFGFFIEDELFGGQVQYFASFNVAEQIYDALITWDIIGKLDVTKVSLEFFRQFDKTIKVGTYLKHSITYRELTSSLKLTADNTIRSLAKRTPPDLILPLTMNKTSGEPMTIARGALRSQVAVLGARGAYNGVIPPSWYNGGPGPKSLEEPVVDSGPCHGGFRDESQIGFGYY</sequence>
<evidence type="ECO:0000313" key="2">
    <source>
        <dbReference type="Proteomes" id="UP001207468"/>
    </source>
</evidence>
<comment type="caution">
    <text evidence="1">The sequence shown here is derived from an EMBL/GenBank/DDBJ whole genome shotgun (WGS) entry which is preliminary data.</text>
</comment>
<name>A0ACC0U2C7_9AGAM</name>
<gene>
    <name evidence="1" type="ORF">F5148DRAFT_1151168</name>
</gene>
<accession>A0ACC0U2C7</accession>
<proteinExistence type="predicted"/>
<keyword evidence="2" id="KW-1185">Reference proteome</keyword>
<protein>
    <submittedName>
        <fullName evidence="1">Six-hairpin glycosidase-like protein</fullName>
    </submittedName>
</protein>
<evidence type="ECO:0000313" key="1">
    <source>
        <dbReference type="EMBL" id="KAI9457415.1"/>
    </source>
</evidence>
<reference evidence="1" key="1">
    <citation type="submission" date="2021-03" db="EMBL/GenBank/DDBJ databases">
        <title>Evolutionary priming and transition to the ectomycorrhizal habit in an iconic lineage of mushroom-forming fungi: is preadaptation a requirement?</title>
        <authorList>
            <consortium name="DOE Joint Genome Institute"/>
            <person name="Looney B.P."/>
            <person name="Miyauchi S."/>
            <person name="Morin E."/>
            <person name="Drula E."/>
            <person name="Courty P.E."/>
            <person name="Chicoki N."/>
            <person name="Fauchery L."/>
            <person name="Kohler A."/>
            <person name="Kuo A."/>
            <person name="LaButti K."/>
            <person name="Pangilinan J."/>
            <person name="Lipzen A."/>
            <person name="Riley R."/>
            <person name="Andreopoulos W."/>
            <person name="He G."/>
            <person name="Johnson J."/>
            <person name="Barry K.W."/>
            <person name="Grigoriev I.V."/>
            <person name="Nagy L."/>
            <person name="Hibbett D."/>
            <person name="Henrissat B."/>
            <person name="Matheny P.B."/>
            <person name="Labbe J."/>
            <person name="Martin A.F."/>
        </authorList>
    </citation>
    <scope>NUCLEOTIDE SEQUENCE</scope>
    <source>
        <strain evidence="1">BPL698</strain>
    </source>
</reference>